<name>A0ABS5A7L4_9PSEU</name>
<protein>
    <submittedName>
        <fullName evidence="1">N-acetylneuraminic acid mutarotase</fullName>
    </submittedName>
</protein>
<dbReference type="SUPFAM" id="SSF50965">
    <property type="entry name" value="Galactose oxidase, central domain"/>
    <property type="match status" value="1"/>
</dbReference>
<dbReference type="Gene3D" id="2.120.10.80">
    <property type="entry name" value="Kelch-type beta propeller"/>
    <property type="match status" value="2"/>
</dbReference>
<dbReference type="InterPro" id="IPR015915">
    <property type="entry name" value="Kelch-typ_b-propeller"/>
</dbReference>
<dbReference type="EMBL" id="JAGIOO010000001">
    <property type="protein sequence ID" value="MBP2472296.1"/>
    <property type="molecule type" value="Genomic_DNA"/>
</dbReference>
<dbReference type="InterPro" id="IPR052392">
    <property type="entry name" value="Kelch-BTB_domain-containing"/>
</dbReference>
<comment type="caution">
    <text evidence="1">The sequence shown here is derived from an EMBL/GenBank/DDBJ whole genome shotgun (WGS) entry which is preliminary data.</text>
</comment>
<evidence type="ECO:0000313" key="2">
    <source>
        <dbReference type="Proteomes" id="UP001519363"/>
    </source>
</evidence>
<dbReference type="RefSeq" id="WP_086781513.1">
    <property type="nucleotide sequence ID" value="NZ_JAGIOO010000001.1"/>
</dbReference>
<sequence>MRTSEWSQRAALPEARAEVGVAALGGRVHVLGGTVVTDGPPRWASTLNTAYDPGTDTWQQLAPLPIPLSHTGVAELDGRLYAVGGFQEPVHLHPQRLACAYDPATDRWTELPPLPQATGSVAVAAVAGQLHVLGGRTSERVVRLDTGPGGPELSAGLGTVRTHQVFQPSTNQWRTAAPLPGPARDHQGIAVLAGRIHVFGGRSEDINDNLTRHDVYDPGTDTWTEAAPLPAPRSSGACTVLDGRILYAGGECSDRGTSGGTPAYTTTYAYDPAAAAWTELAPLPAPRHAFGAATVDGVAYFAGGAPTCGGGASTELFALS</sequence>
<dbReference type="PANTHER" id="PTHR46375">
    <property type="entry name" value="KELCH REPEAT AND BTB DOMAIN-CONTAINING PROTEIN 13-RELATED"/>
    <property type="match status" value="1"/>
</dbReference>
<evidence type="ECO:0000313" key="1">
    <source>
        <dbReference type="EMBL" id="MBP2472296.1"/>
    </source>
</evidence>
<reference evidence="1 2" key="1">
    <citation type="submission" date="2021-03" db="EMBL/GenBank/DDBJ databases">
        <title>Sequencing the genomes of 1000 actinobacteria strains.</title>
        <authorList>
            <person name="Klenk H.-P."/>
        </authorList>
    </citation>
    <scope>NUCLEOTIDE SEQUENCE [LARGE SCALE GENOMIC DNA]</scope>
    <source>
        <strain evidence="1 2">DSM 44580</strain>
    </source>
</reference>
<dbReference type="InterPro" id="IPR006652">
    <property type="entry name" value="Kelch_1"/>
</dbReference>
<dbReference type="SMART" id="SM00612">
    <property type="entry name" value="Kelch"/>
    <property type="match status" value="4"/>
</dbReference>
<dbReference type="Pfam" id="PF01344">
    <property type="entry name" value="Kelch_1"/>
    <property type="match status" value="1"/>
</dbReference>
<dbReference type="Pfam" id="PF24681">
    <property type="entry name" value="Kelch_KLHDC2_KLHL20_DRC7"/>
    <property type="match status" value="1"/>
</dbReference>
<dbReference type="InterPro" id="IPR011043">
    <property type="entry name" value="Gal_Oxase/kelch_b-propeller"/>
</dbReference>
<accession>A0ABS5A7L4</accession>
<keyword evidence="2" id="KW-1185">Reference proteome</keyword>
<dbReference type="Proteomes" id="UP001519363">
    <property type="component" value="Unassembled WGS sequence"/>
</dbReference>
<dbReference type="PANTHER" id="PTHR46375:SF3">
    <property type="entry name" value="KELCH REPEAT AND BTB DOMAIN-CONTAINING PROTEIN 13"/>
    <property type="match status" value="1"/>
</dbReference>
<proteinExistence type="predicted"/>
<organism evidence="1 2">
    <name type="scientific">Crossiella equi</name>
    <dbReference type="NCBI Taxonomy" id="130796"/>
    <lineage>
        <taxon>Bacteria</taxon>
        <taxon>Bacillati</taxon>
        <taxon>Actinomycetota</taxon>
        <taxon>Actinomycetes</taxon>
        <taxon>Pseudonocardiales</taxon>
        <taxon>Pseudonocardiaceae</taxon>
        <taxon>Crossiella</taxon>
    </lineage>
</organism>
<gene>
    <name evidence="1" type="ORF">JOF53_001168</name>
</gene>